<dbReference type="SUPFAM" id="SSF52540">
    <property type="entry name" value="P-loop containing nucleoside triphosphate hydrolases"/>
    <property type="match status" value="2"/>
</dbReference>
<dbReference type="InterPro" id="IPR027417">
    <property type="entry name" value="P-loop_NTPase"/>
</dbReference>
<dbReference type="EMBL" id="CP119391">
    <property type="protein sequence ID" value="WNK19758.1"/>
    <property type="molecule type" value="Genomic_DNA"/>
</dbReference>
<feature type="region of interest" description="Disordered" evidence="2">
    <location>
        <begin position="312"/>
        <end position="341"/>
    </location>
</feature>
<dbReference type="Gene3D" id="3.40.50.300">
    <property type="entry name" value="P-loop containing nucleotide triphosphate hydrolases"/>
    <property type="match status" value="1"/>
</dbReference>
<reference evidence="3 4" key="1">
    <citation type="submission" date="2023-03" db="EMBL/GenBank/DDBJ databases">
        <title>Halomonas sp. nov., isolated from Korean tranditional fermented seafood 'Jeotgal'.</title>
        <authorList>
            <person name="Kim B."/>
            <person name="Shin N.-R."/>
        </authorList>
    </citation>
    <scope>NUCLEOTIDE SEQUENCE [LARGE SCALE GENOMIC DNA]</scope>
    <source>
        <strain evidence="3 4">SG2L-4</strain>
    </source>
</reference>
<evidence type="ECO:0000256" key="2">
    <source>
        <dbReference type="SAM" id="MobiDB-lite"/>
    </source>
</evidence>
<evidence type="ECO:0000313" key="3">
    <source>
        <dbReference type="EMBL" id="WNK19758.1"/>
    </source>
</evidence>
<feature type="coiled-coil region" evidence="1">
    <location>
        <begin position="688"/>
        <end position="746"/>
    </location>
</feature>
<gene>
    <name evidence="3" type="ORF">P1P91_13120</name>
</gene>
<feature type="coiled-coil region" evidence="1">
    <location>
        <begin position="629"/>
        <end position="663"/>
    </location>
</feature>
<dbReference type="Pfam" id="PF13555">
    <property type="entry name" value="AAA_29"/>
    <property type="match status" value="1"/>
</dbReference>
<name>A0ABY9YY06_9GAMM</name>
<evidence type="ECO:0000313" key="4">
    <source>
        <dbReference type="Proteomes" id="UP001301869"/>
    </source>
</evidence>
<proteinExistence type="predicted"/>
<dbReference type="RefSeq" id="WP_311883180.1">
    <property type="nucleotide sequence ID" value="NZ_CP119391.1"/>
</dbReference>
<dbReference type="GO" id="GO:0005524">
    <property type="term" value="F:ATP binding"/>
    <property type="evidence" value="ECO:0007669"/>
    <property type="project" value="UniProtKB-KW"/>
</dbReference>
<sequence length="1124" mass="130229">MQEQLLDMVDSDTRAGFRLQYLEVLNWGTFDRRVWRVEVNGDNGLLTGDIGSGKSTLVDAMTTLLVPTQRVAYNKAAGAQHKERSLRSYVQGYYKSERSDSGHTAKPVALRDHNSYSVLLAVFGNEGYDQQVTLAQVFWHREKHGQPDRFYLVAEDALTVRKHLAHFNNDLATLRKQLRARPGVQLFESFPPYEATFRRLFGLKNNQALELFHQTVSMKSVGNLTDFVREHMLEAFDVQPRINDLLHHFDDLSRAHAAVLKARRQIDALTPLVADGDRHAQSVSQRQRWESSRDTLKSYFARHRQELLEKRLGHLETEHERQRRRLQQQADTLSEQRGQRDQIKEAIAQQGGDRLEQLAADIHRLGQERQRRQQKADDYARLADGLDLTRQPDLDTFTRQLGTLNARKDELQDLAAELDNRHTELEVSRRAHGKEHEALENELSSLRQRRSNIHSRQVGIRDALCQALELDADDLPFAGELLRVREQESAWEGAAERVLHGFALSLLVADEHYASVARWVESTNLRGRLVYFRVRQPQAAAPPERHARSLIDKLDIRPDSAFSPWLEQELARRFDYACCDDLAQFRREPRALTASGQIKTSHHRHEKDDRHRLDDRSRYVLGWSNEQKIAALENRQAEQERAIETLATQLAEIDTRRRELTAQRDAITALLQMQSFSEIDWHTPAQRIAELTREKQALESASSQLQVLTEQLTTLEARIREQEDAERQLNRKLGRTEDKQRNAQQALTEAQALLAQEPGQDEDLRELEALRPEALGDQQLTVESCTNREQEFREWLQRKIDNEAGQLGRLEARILKAMSRFQHDWPLDTQEVDASLDAMPEYRAMLHALQADNLPRFEQRFQELLQENTINEIASFQGQLHKERQLIRERIDQINRSLADIEYNPGRYILLEAQPNTDVDIREFQESLKACTENTTLGVEDDQYDERKFLQVKAIIERFRGREGTTELDQRWTRKVTDVRQWFTFAASERYREDGSEYEHYTDSGGKSGGQKEKLAYTVLAASLVYQFGLEWGEVRSRSFRFVMIDEAFGRGSDESARFGLELFRQLNLQLLIVTPLQKIHIIEPYVSHVSFVANPEGRESLLRNLTIEAFREERAAREGRPHS</sequence>
<organism evidence="3 4">
    <name type="scientific">Halomonas piscis</name>
    <dbReference type="NCBI Taxonomy" id="3031727"/>
    <lineage>
        <taxon>Bacteria</taxon>
        <taxon>Pseudomonadati</taxon>
        <taxon>Pseudomonadota</taxon>
        <taxon>Gammaproteobacteria</taxon>
        <taxon>Oceanospirillales</taxon>
        <taxon>Halomonadaceae</taxon>
        <taxon>Halomonas</taxon>
    </lineage>
</organism>
<evidence type="ECO:0000256" key="1">
    <source>
        <dbReference type="SAM" id="Coils"/>
    </source>
</evidence>
<keyword evidence="1" id="KW-0175">Coiled coil</keyword>
<feature type="compositionally biased region" description="Basic and acidic residues" evidence="2">
    <location>
        <begin position="312"/>
        <end position="321"/>
    </location>
</feature>
<keyword evidence="3" id="KW-0547">Nucleotide-binding</keyword>
<accession>A0ABY9YY06</accession>
<dbReference type="Proteomes" id="UP001301869">
    <property type="component" value="Chromosome"/>
</dbReference>
<keyword evidence="4" id="KW-1185">Reference proteome</keyword>
<protein>
    <submittedName>
        <fullName evidence="3">ATP-binding protein</fullName>
    </submittedName>
</protein>
<dbReference type="Pfam" id="PF13558">
    <property type="entry name" value="SbcC_Walker_B"/>
    <property type="match status" value="1"/>
</dbReference>
<keyword evidence="3" id="KW-0067">ATP-binding</keyword>